<accession>A0AA40SP45</accession>
<feature type="chain" id="PRO_5041401956" evidence="1">
    <location>
        <begin position="25"/>
        <end position="447"/>
    </location>
</feature>
<dbReference type="Pfam" id="PF04122">
    <property type="entry name" value="CW_binding_2"/>
    <property type="match status" value="3"/>
</dbReference>
<dbReference type="Gene3D" id="3.40.50.12090">
    <property type="match status" value="1"/>
</dbReference>
<dbReference type="PANTHER" id="PTHR30032">
    <property type="entry name" value="N-ACETYLMURAMOYL-L-ALANINE AMIDASE-RELATED"/>
    <property type="match status" value="1"/>
</dbReference>
<organism evidence="2 3">
    <name type="scientific">Microbacterium invictum</name>
    <dbReference type="NCBI Taxonomy" id="515415"/>
    <lineage>
        <taxon>Bacteria</taxon>
        <taxon>Bacillati</taxon>
        <taxon>Actinomycetota</taxon>
        <taxon>Actinomycetes</taxon>
        <taxon>Micrococcales</taxon>
        <taxon>Microbacteriaceae</taxon>
        <taxon>Microbacterium</taxon>
    </lineage>
</organism>
<sequence length="447" mass="45596">MSRVRFSAALTAALALVFTSLASAAYAAAPPVDPGEGNVEVRVTYAAVDLIPGDEVEVSFWKLDEATSTYLPVEDPEWYATDTTWTSADLAPGSYSVRFLADDVSLGLQWWRGARYFVESEDIVVQAGATTALGTVELKERTLDVDRIAGADRFATAANIAREAVDGTAPVVYLTNGMNYPDALAAGPGAIASGGVLLLTQPGTLPAATRGELATLKPARVVIVGGSGAVSPAVEGAVKKLLPKARVDRLGGADRYATGDRIVRDAFRGGADIAIIATGRNYPDALAAGPAAGAIGAPVILLDGVAKTVPAATLKLLKDLKVKHLFIAGGTGAVSSGIETSLRKAGYGSADILRLAGGSRYETATMLNTAVFGATDVAFVANGLNFPDALAGAPLAGAWGAPLFLTPPACMGQDAAAGIVSHRSNGLILLGGTGALSPAVERFTLCG</sequence>
<gene>
    <name evidence="2" type="ORF">BKA10_001555</name>
</gene>
<feature type="signal peptide" evidence="1">
    <location>
        <begin position="1"/>
        <end position="24"/>
    </location>
</feature>
<comment type="caution">
    <text evidence="2">The sequence shown here is derived from an EMBL/GenBank/DDBJ whole genome shotgun (WGS) entry which is preliminary data.</text>
</comment>
<dbReference type="AlphaFoldDB" id="A0AA40SP45"/>
<dbReference type="InterPro" id="IPR051922">
    <property type="entry name" value="Bact_Sporulation_Assoc"/>
</dbReference>
<evidence type="ECO:0000256" key="1">
    <source>
        <dbReference type="SAM" id="SignalP"/>
    </source>
</evidence>
<dbReference type="RefSeq" id="WP_183499382.1">
    <property type="nucleotide sequence ID" value="NZ_BAABCO010000001.1"/>
</dbReference>
<reference evidence="2 3" key="1">
    <citation type="submission" date="2020-08" db="EMBL/GenBank/DDBJ databases">
        <title>Sequencing the genomes of 1000 actinobacteria strains.</title>
        <authorList>
            <person name="Klenk H.-P."/>
        </authorList>
    </citation>
    <scope>NUCLEOTIDE SEQUENCE [LARGE SCALE GENOMIC DNA]</scope>
    <source>
        <strain evidence="2 3">DSM 19600</strain>
    </source>
</reference>
<proteinExistence type="predicted"/>
<dbReference type="Proteomes" id="UP000549113">
    <property type="component" value="Unassembled WGS sequence"/>
</dbReference>
<dbReference type="EMBL" id="JACIFH010000001">
    <property type="protein sequence ID" value="MBB4139761.1"/>
    <property type="molecule type" value="Genomic_DNA"/>
</dbReference>
<protein>
    <submittedName>
        <fullName evidence="2">Cell wall-binding protein</fullName>
    </submittedName>
</protein>
<evidence type="ECO:0000313" key="3">
    <source>
        <dbReference type="Proteomes" id="UP000549113"/>
    </source>
</evidence>
<dbReference type="PANTHER" id="PTHR30032:SF8">
    <property type="entry name" value="GERMINATION-SPECIFIC N-ACETYLMURAMOYL-L-ALANINE AMIDASE"/>
    <property type="match status" value="1"/>
</dbReference>
<name>A0AA40SP45_9MICO</name>
<evidence type="ECO:0000313" key="2">
    <source>
        <dbReference type="EMBL" id="MBB4139761.1"/>
    </source>
</evidence>
<keyword evidence="1" id="KW-0732">Signal</keyword>
<keyword evidence="3" id="KW-1185">Reference proteome</keyword>
<dbReference type="InterPro" id="IPR007253">
    <property type="entry name" value="Cell_wall-bd_2"/>
</dbReference>